<dbReference type="Proteomes" id="UP000007015">
    <property type="component" value="Chromosome 11"/>
</dbReference>
<protein>
    <submittedName>
        <fullName evidence="1">Uncharacterized protein</fullName>
    </submittedName>
</protein>
<dbReference type="AlphaFoldDB" id="B8BKM6"/>
<evidence type="ECO:0000313" key="2">
    <source>
        <dbReference type="Proteomes" id="UP000007015"/>
    </source>
</evidence>
<name>B8BKM6_ORYSI</name>
<dbReference type="HOGENOM" id="CLU_1491324_0_0_1"/>
<sequence>MVGTGLVVDFSTQHWPVTMKWIEDKIKEDRDQLGGILHIIEVRKNNDRDLIKRYNALSFQEFERMGELSDQQLWSEVAIRAWSFAKKVDVRGTIYECKKDPATALLHAWSDNNLQCLVVGENEGGNGEGYVNNSTVRTALSSKLRMVESRYMEPGKGRKMDPTVKGWVHVFKAARLLNDRDALN</sequence>
<dbReference type="Gramene" id="BGIOSGA035309-TA">
    <property type="protein sequence ID" value="BGIOSGA035309-PA"/>
    <property type="gene ID" value="BGIOSGA035309"/>
</dbReference>
<accession>B8BKM6</accession>
<dbReference type="EMBL" id="CM000136">
    <property type="protein sequence ID" value="EEC68212.1"/>
    <property type="molecule type" value="Genomic_DNA"/>
</dbReference>
<gene>
    <name evidence="1" type="ORF">OsI_36198</name>
</gene>
<proteinExistence type="predicted"/>
<evidence type="ECO:0000313" key="1">
    <source>
        <dbReference type="EMBL" id="EEC68212.1"/>
    </source>
</evidence>
<reference evidence="1 2" key="1">
    <citation type="journal article" date="2005" name="PLoS Biol.">
        <title>The genomes of Oryza sativa: a history of duplications.</title>
        <authorList>
            <person name="Yu J."/>
            <person name="Wang J."/>
            <person name="Lin W."/>
            <person name="Li S."/>
            <person name="Li H."/>
            <person name="Zhou J."/>
            <person name="Ni P."/>
            <person name="Dong W."/>
            <person name="Hu S."/>
            <person name="Zeng C."/>
            <person name="Zhang J."/>
            <person name="Zhang Y."/>
            <person name="Li R."/>
            <person name="Xu Z."/>
            <person name="Li S."/>
            <person name="Li X."/>
            <person name="Zheng H."/>
            <person name="Cong L."/>
            <person name="Lin L."/>
            <person name="Yin J."/>
            <person name="Geng J."/>
            <person name="Li G."/>
            <person name="Shi J."/>
            <person name="Liu J."/>
            <person name="Lv H."/>
            <person name="Li J."/>
            <person name="Wang J."/>
            <person name="Deng Y."/>
            <person name="Ran L."/>
            <person name="Shi X."/>
            <person name="Wang X."/>
            <person name="Wu Q."/>
            <person name="Li C."/>
            <person name="Ren X."/>
            <person name="Wang J."/>
            <person name="Wang X."/>
            <person name="Li D."/>
            <person name="Liu D."/>
            <person name="Zhang X."/>
            <person name="Ji Z."/>
            <person name="Zhao W."/>
            <person name="Sun Y."/>
            <person name="Zhang Z."/>
            <person name="Bao J."/>
            <person name="Han Y."/>
            <person name="Dong L."/>
            <person name="Ji J."/>
            <person name="Chen P."/>
            <person name="Wu S."/>
            <person name="Liu J."/>
            <person name="Xiao Y."/>
            <person name="Bu D."/>
            <person name="Tan J."/>
            <person name="Yang L."/>
            <person name="Ye C."/>
            <person name="Zhang J."/>
            <person name="Xu J."/>
            <person name="Zhou Y."/>
            <person name="Yu Y."/>
            <person name="Zhang B."/>
            <person name="Zhuang S."/>
            <person name="Wei H."/>
            <person name="Liu B."/>
            <person name="Lei M."/>
            <person name="Yu H."/>
            <person name="Li Y."/>
            <person name="Xu H."/>
            <person name="Wei S."/>
            <person name="He X."/>
            <person name="Fang L."/>
            <person name="Zhang Z."/>
            <person name="Zhang Y."/>
            <person name="Huang X."/>
            <person name="Su Z."/>
            <person name="Tong W."/>
            <person name="Li J."/>
            <person name="Tong Z."/>
            <person name="Li S."/>
            <person name="Ye J."/>
            <person name="Wang L."/>
            <person name="Fang L."/>
            <person name="Lei T."/>
            <person name="Chen C."/>
            <person name="Chen H."/>
            <person name="Xu Z."/>
            <person name="Li H."/>
            <person name="Huang H."/>
            <person name="Zhang F."/>
            <person name="Xu H."/>
            <person name="Li N."/>
            <person name="Zhao C."/>
            <person name="Li S."/>
            <person name="Dong L."/>
            <person name="Huang Y."/>
            <person name="Li L."/>
            <person name="Xi Y."/>
            <person name="Qi Q."/>
            <person name="Li W."/>
            <person name="Zhang B."/>
            <person name="Hu W."/>
            <person name="Zhang Y."/>
            <person name="Tian X."/>
            <person name="Jiao Y."/>
            <person name="Liang X."/>
            <person name="Jin J."/>
            <person name="Gao L."/>
            <person name="Zheng W."/>
            <person name="Hao B."/>
            <person name="Liu S."/>
            <person name="Wang W."/>
            <person name="Yuan L."/>
            <person name="Cao M."/>
            <person name="McDermott J."/>
            <person name="Samudrala R."/>
            <person name="Wang J."/>
            <person name="Wong G.K."/>
            <person name="Yang H."/>
        </authorList>
    </citation>
    <scope>NUCLEOTIDE SEQUENCE [LARGE SCALE GENOMIC DNA]</scope>
    <source>
        <strain evidence="2">cv. 93-11</strain>
    </source>
</reference>
<keyword evidence="2" id="KW-1185">Reference proteome</keyword>
<organism evidence="1 2">
    <name type="scientific">Oryza sativa subsp. indica</name>
    <name type="common">Rice</name>
    <dbReference type="NCBI Taxonomy" id="39946"/>
    <lineage>
        <taxon>Eukaryota</taxon>
        <taxon>Viridiplantae</taxon>
        <taxon>Streptophyta</taxon>
        <taxon>Embryophyta</taxon>
        <taxon>Tracheophyta</taxon>
        <taxon>Spermatophyta</taxon>
        <taxon>Magnoliopsida</taxon>
        <taxon>Liliopsida</taxon>
        <taxon>Poales</taxon>
        <taxon>Poaceae</taxon>
        <taxon>BOP clade</taxon>
        <taxon>Oryzoideae</taxon>
        <taxon>Oryzeae</taxon>
        <taxon>Oryzinae</taxon>
        <taxon>Oryza</taxon>
        <taxon>Oryza sativa</taxon>
    </lineage>
</organism>
<dbReference type="OMA" id="TMKWIED"/>